<organism evidence="1">
    <name type="scientific">marine sediment metagenome</name>
    <dbReference type="NCBI Taxonomy" id="412755"/>
    <lineage>
        <taxon>unclassified sequences</taxon>
        <taxon>metagenomes</taxon>
        <taxon>ecological metagenomes</taxon>
    </lineage>
</organism>
<name>A0A0F9AZ85_9ZZZZ</name>
<proteinExistence type="predicted"/>
<feature type="non-terminal residue" evidence="1">
    <location>
        <position position="136"/>
    </location>
</feature>
<protein>
    <submittedName>
        <fullName evidence="1">Uncharacterized protein</fullName>
    </submittedName>
</protein>
<comment type="caution">
    <text evidence="1">The sequence shown here is derived from an EMBL/GenBank/DDBJ whole genome shotgun (WGS) entry which is preliminary data.</text>
</comment>
<dbReference type="EMBL" id="LAZR01052097">
    <property type="protein sequence ID" value="KKK83709.1"/>
    <property type="molecule type" value="Genomic_DNA"/>
</dbReference>
<reference evidence="1" key="1">
    <citation type="journal article" date="2015" name="Nature">
        <title>Complex archaea that bridge the gap between prokaryotes and eukaryotes.</title>
        <authorList>
            <person name="Spang A."/>
            <person name="Saw J.H."/>
            <person name="Jorgensen S.L."/>
            <person name="Zaremba-Niedzwiedzka K."/>
            <person name="Martijn J."/>
            <person name="Lind A.E."/>
            <person name="van Eijk R."/>
            <person name="Schleper C."/>
            <person name="Guy L."/>
            <person name="Ettema T.J."/>
        </authorList>
    </citation>
    <scope>NUCLEOTIDE SEQUENCE</scope>
</reference>
<dbReference type="AlphaFoldDB" id="A0A0F9AZ85"/>
<sequence>MSKFIDLTGKRFGRLIVLRYVDKDRWRDSRWLCLCGCGNEKIILGNNLKRGAIKSCGCLSIEKLIKRSTKHGHSRRKQHSKTYTAWSHMISRCTNPNDINYHNYGGRGITVCKRWRKFENFLEDMGEPPSAKHSID</sequence>
<evidence type="ECO:0000313" key="1">
    <source>
        <dbReference type="EMBL" id="KKK83709.1"/>
    </source>
</evidence>
<accession>A0A0F9AZ85</accession>
<gene>
    <name evidence="1" type="ORF">LCGC14_2790700</name>
</gene>